<sequence length="126" mass="13585">MNIPTSSASRSPEPLSSRQGVNCVPVWRDKRAWGGGGERVKKQRGGPLTVPCLLHVHSSLAAFAPSIPPSPSLPPKPTLPEKMCHSIRTYSISKRIPTLLKHLRAPSPSLIFSLVSCNCGQYCGNC</sequence>
<evidence type="ECO:0000313" key="3">
    <source>
        <dbReference type="Proteomes" id="UP000527355"/>
    </source>
</evidence>
<dbReference type="EMBL" id="JABWUV010000009">
    <property type="protein sequence ID" value="KAF6330307.1"/>
    <property type="molecule type" value="Genomic_DNA"/>
</dbReference>
<evidence type="ECO:0000256" key="1">
    <source>
        <dbReference type="SAM" id="MobiDB-lite"/>
    </source>
</evidence>
<dbReference type="AlphaFoldDB" id="A0A7J7VYK9"/>
<reference evidence="2 3" key="1">
    <citation type="journal article" date="2020" name="Nature">
        <title>Six reference-quality genomes reveal evolution of bat adaptations.</title>
        <authorList>
            <person name="Jebb D."/>
            <person name="Huang Z."/>
            <person name="Pippel M."/>
            <person name="Hughes G.M."/>
            <person name="Lavrichenko K."/>
            <person name="Devanna P."/>
            <person name="Winkler S."/>
            <person name="Jermiin L.S."/>
            <person name="Skirmuntt E.C."/>
            <person name="Katzourakis A."/>
            <person name="Burkitt-Gray L."/>
            <person name="Ray D.A."/>
            <person name="Sullivan K.A.M."/>
            <person name="Roscito J.G."/>
            <person name="Kirilenko B.M."/>
            <person name="Davalos L.M."/>
            <person name="Corthals A.P."/>
            <person name="Power M.L."/>
            <person name="Jones G."/>
            <person name="Ransome R.D."/>
            <person name="Dechmann D.K.N."/>
            <person name="Locatelli A.G."/>
            <person name="Puechmaille S.J."/>
            <person name="Fedrigo O."/>
            <person name="Jarvis E.D."/>
            <person name="Hiller M."/>
            <person name="Vernes S.C."/>
            <person name="Myers E.W."/>
            <person name="Teeling E.C."/>
        </authorList>
    </citation>
    <scope>NUCLEOTIDE SEQUENCE [LARGE SCALE GENOMIC DNA]</scope>
    <source>
        <strain evidence="2">MMyoMyo1</strain>
        <tissue evidence="2">Flight muscle</tissue>
    </source>
</reference>
<gene>
    <name evidence="2" type="ORF">mMyoMyo1_012298</name>
</gene>
<accession>A0A7J7VYK9</accession>
<feature type="region of interest" description="Disordered" evidence="1">
    <location>
        <begin position="1"/>
        <end position="21"/>
    </location>
</feature>
<feature type="compositionally biased region" description="Low complexity" evidence="1">
    <location>
        <begin position="1"/>
        <end position="18"/>
    </location>
</feature>
<keyword evidence="3" id="KW-1185">Reference proteome</keyword>
<dbReference type="Proteomes" id="UP000527355">
    <property type="component" value="Unassembled WGS sequence"/>
</dbReference>
<protein>
    <submittedName>
        <fullName evidence="2">Uncharacterized protein</fullName>
    </submittedName>
</protein>
<comment type="caution">
    <text evidence="2">The sequence shown here is derived from an EMBL/GenBank/DDBJ whole genome shotgun (WGS) entry which is preliminary data.</text>
</comment>
<evidence type="ECO:0000313" key="2">
    <source>
        <dbReference type="EMBL" id="KAF6330307.1"/>
    </source>
</evidence>
<proteinExistence type="predicted"/>
<organism evidence="2 3">
    <name type="scientific">Myotis myotis</name>
    <name type="common">Greater mouse-eared bat</name>
    <name type="synonym">Vespertilio myotis</name>
    <dbReference type="NCBI Taxonomy" id="51298"/>
    <lineage>
        <taxon>Eukaryota</taxon>
        <taxon>Metazoa</taxon>
        <taxon>Chordata</taxon>
        <taxon>Craniata</taxon>
        <taxon>Vertebrata</taxon>
        <taxon>Euteleostomi</taxon>
        <taxon>Mammalia</taxon>
        <taxon>Eutheria</taxon>
        <taxon>Laurasiatheria</taxon>
        <taxon>Chiroptera</taxon>
        <taxon>Yangochiroptera</taxon>
        <taxon>Vespertilionidae</taxon>
        <taxon>Myotis</taxon>
    </lineage>
</organism>
<name>A0A7J7VYK9_MYOMY</name>